<dbReference type="OrthoDB" id="4469100at2759"/>
<evidence type="ECO:0000256" key="1">
    <source>
        <dbReference type="SAM" id="SignalP"/>
    </source>
</evidence>
<keyword evidence="3" id="KW-1185">Reference proteome</keyword>
<evidence type="ECO:0000313" key="3">
    <source>
        <dbReference type="Proteomes" id="UP000738359"/>
    </source>
</evidence>
<gene>
    <name evidence="2" type="ORF">BGZ70_005847</name>
</gene>
<dbReference type="AlphaFoldDB" id="A0A9P6JBW7"/>
<feature type="chain" id="PRO_5040293555" evidence="1">
    <location>
        <begin position="19"/>
        <end position="199"/>
    </location>
</feature>
<protein>
    <submittedName>
        <fullName evidence="2">Uncharacterized protein</fullName>
    </submittedName>
</protein>
<dbReference type="Proteomes" id="UP000738359">
    <property type="component" value="Unassembled WGS sequence"/>
</dbReference>
<keyword evidence="1" id="KW-0732">Signal</keyword>
<evidence type="ECO:0000313" key="2">
    <source>
        <dbReference type="EMBL" id="KAF9964835.1"/>
    </source>
</evidence>
<reference evidence="2" key="1">
    <citation type="journal article" date="2020" name="Fungal Divers.">
        <title>Resolving the Mortierellaceae phylogeny through synthesis of multi-gene phylogenetics and phylogenomics.</title>
        <authorList>
            <person name="Vandepol N."/>
            <person name="Liber J."/>
            <person name="Desiro A."/>
            <person name="Na H."/>
            <person name="Kennedy M."/>
            <person name="Barry K."/>
            <person name="Grigoriev I.V."/>
            <person name="Miller A.N."/>
            <person name="O'Donnell K."/>
            <person name="Stajich J.E."/>
            <person name="Bonito G."/>
        </authorList>
    </citation>
    <scope>NUCLEOTIDE SEQUENCE</scope>
    <source>
        <strain evidence="2">CK1249</strain>
    </source>
</reference>
<name>A0A9P6JBW7_MORAP</name>
<organism evidence="2 3">
    <name type="scientific">Mortierella alpina</name>
    <name type="common">Oleaginous fungus</name>
    <name type="synonym">Mortierella renispora</name>
    <dbReference type="NCBI Taxonomy" id="64518"/>
    <lineage>
        <taxon>Eukaryota</taxon>
        <taxon>Fungi</taxon>
        <taxon>Fungi incertae sedis</taxon>
        <taxon>Mucoromycota</taxon>
        <taxon>Mortierellomycotina</taxon>
        <taxon>Mortierellomycetes</taxon>
        <taxon>Mortierellales</taxon>
        <taxon>Mortierellaceae</taxon>
        <taxon>Mortierella</taxon>
    </lineage>
</organism>
<accession>A0A9P6JBW7</accession>
<feature type="signal peptide" evidence="1">
    <location>
        <begin position="1"/>
        <end position="18"/>
    </location>
</feature>
<proteinExistence type="predicted"/>
<sequence length="199" mass="21574">MKIAALLASALVATVVQASQVTIKYCLIDGPCANVLAEPGECTDLEYDGPLESIQNNAACKLFEYPGCGGRVKSVTRGAHDIRELKGKIVASFECSEPGLPRNLAPVVQAAEVTIKYCFNHDTCFNAFVEPGECTELKPPGPLSSIQSTANCELFTYRHCAGRSIPVKRGATELNPTFVSTIRCSEPGFWRNQRPMRGF</sequence>
<dbReference type="EMBL" id="JAAAHY010000317">
    <property type="protein sequence ID" value="KAF9964835.1"/>
    <property type="molecule type" value="Genomic_DNA"/>
</dbReference>
<comment type="caution">
    <text evidence="2">The sequence shown here is derived from an EMBL/GenBank/DDBJ whole genome shotgun (WGS) entry which is preliminary data.</text>
</comment>